<dbReference type="Proteomes" id="UP000019132">
    <property type="component" value="Unassembled WGS sequence"/>
</dbReference>
<dbReference type="VEuPathDB" id="FungiDB:PYU1_G007434"/>
<evidence type="ECO:0000313" key="2">
    <source>
        <dbReference type="EnsemblProtists" id="PYU1_T007450"/>
    </source>
</evidence>
<feature type="region of interest" description="Disordered" evidence="1">
    <location>
        <begin position="21"/>
        <end position="61"/>
    </location>
</feature>
<evidence type="ECO:0000313" key="3">
    <source>
        <dbReference type="Proteomes" id="UP000019132"/>
    </source>
</evidence>
<dbReference type="InParanoid" id="K3WR56"/>
<proteinExistence type="predicted"/>
<accession>K3WR56</accession>
<dbReference type="eggNOG" id="ENOG502S6JY">
    <property type="taxonomic scope" value="Eukaryota"/>
</dbReference>
<dbReference type="EMBL" id="GL376629">
    <property type="status" value="NOT_ANNOTATED_CDS"/>
    <property type="molecule type" value="Genomic_DNA"/>
</dbReference>
<feature type="compositionally biased region" description="Polar residues" evidence="1">
    <location>
        <begin position="24"/>
        <end position="45"/>
    </location>
</feature>
<dbReference type="OMA" id="EWTRYLY"/>
<reference evidence="2" key="3">
    <citation type="submission" date="2015-02" db="UniProtKB">
        <authorList>
            <consortium name="EnsemblProtists"/>
        </authorList>
    </citation>
    <scope>IDENTIFICATION</scope>
    <source>
        <strain evidence="2">DAOM BR144</strain>
    </source>
</reference>
<organism evidence="2 3">
    <name type="scientific">Globisporangium ultimum (strain ATCC 200006 / CBS 805.95 / DAOM BR144)</name>
    <name type="common">Pythium ultimum</name>
    <dbReference type="NCBI Taxonomy" id="431595"/>
    <lineage>
        <taxon>Eukaryota</taxon>
        <taxon>Sar</taxon>
        <taxon>Stramenopiles</taxon>
        <taxon>Oomycota</taxon>
        <taxon>Peronosporomycetes</taxon>
        <taxon>Pythiales</taxon>
        <taxon>Pythiaceae</taxon>
        <taxon>Globisporangium</taxon>
    </lineage>
</organism>
<reference evidence="3" key="2">
    <citation type="submission" date="2010-04" db="EMBL/GenBank/DDBJ databases">
        <authorList>
            <person name="Buell R."/>
            <person name="Hamilton J."/>
            <person name="Hostetler J."/>
        </authorList>
    </citation>
    <scope>NUCLEOTIDE SEQUENCE [LARGE SCALE GENOMIC DNA]</scope>
    <source>
        <strain evidence="3">DAOM:BR144</strain>
    </source>
</reference>
<keyword evidence="3" id="KW-1185">Reference proteome</keyword>
<dbReference type="AlphaFoldDB" id="K3WR56"/>
<dbReference type="EnsemblProtists" id="PYU1_T007450">
    <property type="protein sequence ID" value="PYU1_T007450"/>
    <property type="gene ID" value="PYU1_G007434"/>
</dbReference>
<dbReference type="HOGENOM" id="CLU_026415_0_0_1"/>
<sequence>MSDRDRFLRDLIAALQENEELTRVSASGTDDPSVATTSASINANSRRPDSESDDSNDDDDARMFTGFFQSSMRQFDGVSRIARDGTDVSSSGGAIAADLSAPMAALEAYEKLQFDFPQVDEWQLKALAEFYYAQTSQAAAADGGDRGASDAVSRAASAMQKMPITTTLVDGLVYLNEKQGSGAAQASANSATTAPTPVSRSSEGSSLLAASVLLFIFEYLLRNADQIRVRALLAKLHVPPKVNALDYNAPDHSVPPVLNNSQKDAIENTVDVYVERYAAQEDPDDLSEVYEGTFPTPRAPSSTNDWALQRTVNGDAAVSFLEKLHFLASQTFSSTFGGISPAKWEAWRIDACLSRVMQHLVLEAKENSNEHQQQQVLYGHPHGEWTRYLYILRDRVLRFPNASTTGIRSLKELVQCFQPSAAAATQWSKEIKKTAVDETINKEVPVEIQRPHHLVYRVLAELVLSKEFQQRSAQVAQRELARAVEELLPLIIQEIQRLGAAVSNTQYTTVDENDDLVLILIQLVHFLLFASSSRRVAADILQESGCLRTLLTLMPADPAAIRELVTSKGFWFTPLLRLLVECGLWNAEFAEYIVRVPKFAALLPIVYENADFPAEFAVLLVALFHHQLTEFAALKPLLAPFSSSSSSIWGHFVASALFPQSCASYLDSMKKLQDAVYFLECVIDAVAAIRPPILDQVRTCLQGVYPTFGDAFVYPAFASASSVSEEQQFLPVITTEKAQEQENEGEVEERGQAESLQFLALRNKLRQYTKTILLSKGSGSPLSAASYSSSKLD</sequence>
<protein>
    <submittedName>
        <fullName evidence="2">Uncharacterized protein</fullName>
    </submittedName>
</protein>
<reference evidence="3" key="1">
    <citation type="journal article" date="2010" name="Genome Biol.">
        <title>Genome sequence of the necrotrophic plant pathogen Pythium ultimum reveals original pathogenicity mechanisms and effector repertoire.</title>
        <authorList>
            <person name="Levesque C.A."/>
            <person name="Brouwer H."/>
            <person name="Cano L."/>
            <person name="Hamilton J.P."/>
            <person name="Holt C."/>
            <person name="Huitema E."/>
            <person name="Raffaele S."/>
            <person name="Robideau G.P."/>
            <person name="Thines M."/>
            <person name="Win J."/>
            <person name="Zerillo M.M."/>
            <person name="Beakes G.W."/>
            <person name="Boore J.L."/>
            <person name="Busam D."/>
            <person name="Dumas B."/>
            <person name="Ferriera S."/>
            <person name="Fuerstenberg S.I."/>
            <person name="Gachon C.M."/>
            <person name="Gaulin E."/>
            <person name="Govers F."/>
            <person name="Grenville-Briggs L."/>
            <person name="Horner N."/>
            <person name="Hostetler J."/>
            <person name="Jiang R.H."/>
            <person name="Johnson J."/>
            <person name="Krajaejun T."/>
            <person name="Lin H."/>
            <person name="Meijer H.J."/>
            <person name="Moore B."/>
            <person name="Morris P."/>
            <person name="Phuntmart V."/>
            <person name="Puiu D."/>
            <person name="Shetty J."/>
            <person name="Stajich J.E."/>
            <person name="Tripathy S."/>
            <person name="Wawra S."/>
            <person name="van West P."/>
            <person name="Whitty B.R."/>
            <person name="Coutinho P.M."/>
            <person name="Henrissat B."/>
            <person name="Martin F."/>
            <person name="Thomas P.D."/>
            <person name="Tyler B.M."/>
            <person name="De Vries R.P."/>
            <person name="Kamoun S."/>
            <person name="Yandell M."/>
            <person name="Tisserat N."/>
            <person name="Buell C.R."/>
        </authorList>
    </citation>
    <scope>NUCLEOTIDE SEQUENCE</scope>
    <source>
        <strain evidence="3">DAOM:BR144</strain>
    </source>
</reference>
<evidence type="ECO:0000256" key="1">
    <source>
        <dbReference type="SAM" id="MobiDB-lite"/>
    </source>
</evidence>
<name>K3WR56_GLOUD</name>
<feature type="compositionally biased region" description="Acidic residues" evidence="1">
    <location>
        <begin position="51"/>
        <end position="60"/>
    </location>
</feature>